<proteinExistence type="predicted"/>
<reference evidence="2" key="1">
    <citation type="submission" date="2018-10" db="EMBL/GenBank/DDBJ databases">
        <title>Hidden diversity of soil giant viruses.</title>
        <authorList>
            <person name="Schulz F."/>
            <person name="Alteio L."/>
            <person name="Goudeau D."/>
            <person name="Ryan E.M."/>
            <person name="Malmstrom R.R."/>
            <person name="Blanchard J."/>
            <person name="Woyke T."/>
        </authorList>
    </citation>
    <scope>NUCLEOTIDE SEQUENCE</scope>
    <source>
        <strain evidence="2">FNV1</strain>
    </source>
</reference>
<dbReference type="Gene3D" id="1.25.40.10">
    <property type="entry name" value="Tetratricopeptide repeat domain"/>
    <property type="match status" value="1"/>
</dbReference>
<evidence type="ECO:0008006" key="3">
    <source>
        <dbReference type="Google" id="ProtNLM"/>
    </source>
</evidence>
<dbReference type="Pfam" id="PF13181">
    <property type="entry name" value="TPR_8"/>
    <property type="match status" value="2"/>
</dbReference>
<dbReference type="SMART" id="SM00028">
    <property type="entry name" value="TPR"/>
    <property type="match status" value="2"/>
</dbReference>
<gene>
    <name evidence="2" type="ORF">Faunusvirus45_5</name>
</gene>
<evidence type="ECO:0000256" key="1">
    <source>
        <dbReference type="PROSITE-ProRule" id="PRU00339"/>
    </source>
</evidence>
<organism evidence="2">
    <name type="scientific">Faunusvirus sp</name>
    <dbReference type="NCBI Taxonomy" id="2487766"/>
    <lineage>
        <taxon>Viruses</taxon>
        <taxon>Varidnaviria</taxon>
        <taxon>Bamfordvirae</taxon>
        <taxon>Nucleocytoviricota</taxon>
        <taxon>Megaviricetes</taxon>
        <taxon>Imitervirales</taxon>
        <taxon>Mimiviridae</taxon>
    </lineage>
</organism>
<sequence>MLNQEYIAAIKAYLTSTDFLKYSDLEYVDVGDHAESIYNMLVDSVIIPVTKNTTAAEYYYLAIYYKSVFNDDEMVKYYMLADDNDDLTTNTRCPEAAFQLGNYYDDNEKYDEMIHYYEEATECDHIKALIRLGSYYKSQSNIRKMMDYFRRAIELGDMTPLDIIEDTLETMSDKLLIAQQYRDDVNAVLRTVKN</sequence>
<feature type="repeat" description="TPR" evidence="1">
    <location>
        <begin position="126"/>
        <end position="159"/>
    </location>
</feature>
<name>A0A3G4ZXV0_9VIRU</name>
<protein>
    <recommendedName>
        <fullName evidence="3">Sel1 repeat family protein</fullName>
    </recommendedName>
</protein>
<keyword evidence="1" id="KW-0802">TPR repeat</keyword>
<dbReference type="InterPro" id="IPR019734">
    <property type="entry name" value="TPR_rpt"/>
</dbReference>
<dbReference type="PROSITE" id="PS50005">
    <property type="entry name" value="TPR"/>
    <property type="match status" value="1"/>
</dbReference>
<dbReference type="InterPro" id="IPR011990">
    <property type="entry name" value="TPR-like_helical_dom_sf"/>
</dbReference>
<evidence type="ECO:0000313" key="2">
    <source>
        <dbReference type="EMBL" id="AYV79745.1"/>
    </source>
</evidence>
<dbReference type="EMBL" id="MK072176">
    <property type="protein sequence ID" value="AYV79745.1"/>
    <property type="molecule type" value="Genomic_DNA"/>
</dbReference>
<dbReference type="SUPFAM" id="SSF81901">
    <property type="entry name" value="HCP-like"/>
    <property type="match status" value="1"/>
</dbReference>
<accession>A0A3G4ZXV0</accession>